<accession>A0AB36K590</accession>
<protein>
    <submittedName>
        <fullName evidence="1">Uncharacterized protein</fullName>
    </submittedName>
</protein>
<evidence type="ECO:0000313" key="1">
    <source>
        <dbReference type="EMBL" id="OOE43666.1"/>
    </source>
</evidence>
<organism evidence="1 2">
    <name type="scientific">Salinivibrio kushneri</name>
    <dbReference type="NCBI Taxonomy" id="1908198"/>
    <lineage>
        <taxon>Bacteria</taxon>
        <taxon>Pseudomonadati</taxon>
        <taxon>Pseudomonadota</taxon>
        <taxon>Gammaproteobacteria</taxon>
        <taxon>Vibrionales</taxon>
        <taxon>Vibrionaceae</taxon>
        <taxon>Salinivibrio</taxon>
    </lineage>
</organism>
<dbReference type="EMBL" id="MUEO01000022">
    <property type="protein sequence ID" value="OOE43666.1"/>
    <property type="molecule type" value="Genomic_DNA"/>
</dbReference>
<evidence type="ECO:0000313" key="2">
    <source>
        <dbReference type="Proteomes" id="UP000188726"/>
    </source>
</evidence>
<dbReference type="AlphaFoldDB" id="A0AB36K590"/>
<reference evidence="1 2" key="1">
    <citation type="journal article" date="2017" name="Genome Announc.">
        <title>Draft Genome Sequences of Salinivibrio proteolyticus, Salinivibrio sharmensis, Salinivibrio siamensis, Salinivibrio costicola subsp. alcaliphilus, Salinivibrio costicola subsp. vallismortis, and 29 New Isolates Belonging to the Genus Salinivibrio.</title>
        <authorList>
            <person name="Lopez-Hermoso C."/>
            <person name="de la Haba R.R."/>
            <person name="Sanchez-Porro C."/>
            <person name="Bayliss S.C."/>
            <person name="Feil E.J."/>
            <person name="Ventosa A."/>
        </authorList>
    </citation>
    <scope>NUCLEOTIDE SEQUENCE [LARGE SCALE GENOMIC DNA]</scope>
    <source>
        <strain evidence="1 2">IC202</strain>
    </source>
</reference>
<proteinExistence type="predicted"/>
<gene>
    <name evidence="1" type="ORF">BZG09_10030</name>
</gene>
<name>A0AB36K590_9GAMM</name>
<dbReference type="Proteomes" id="UP000188726">
    <property type="component" value="Unassembled WGS sequence"/>
</dbReference>
<sequence length="75" mass="8517">MGVSLYGCLRRAAGQQRIEGVADSHAKQASVVEQKGRCVWQRVASWSTLNKIFLFINSEWLFFIAFPFGRQPQKA</sequence>
<comment type="caution">
    <text evidence="1">The sequence shown here is derived from an EMBL/GenBank/DDBJ whole genome shotgun (WGS) entry which is preliminary data.</text>
</comment>